<reference evidence="2" key="1">
    <citation type="submission" date="2021-10" db="EMBL/GenBank/DDBJ databases">
        <title>Melipona bicolor Genome sequencing and assembly.</title>
        <authorList>
            <person name="Araujo N.S."/>
            <person name="Arias M.C."/>
        </authorList>
    </citation>
    <scope>NUCLEOTIDE SEQUENCE</scope>
    <source>
        <strain evidence="2">USP_2M_L1-L4_2017</strain>
        <tissue evidence="2">Whole body</tissue>
    </source>
</reference>
<keyword evidence="3" id="KW-1185">Reference proteome</keyword>
<protein>
    <submittedName>
        <fullName evidence="2">Uncharacterized protein</fullName>
    </submittedName>
</protein>
<proteinExistence type="predicted"/>
<dbReference type="EMBL" id="JAHYIQ010000006">
    <property type="protein sequence ID" value="KAK1130878.1"/>
    <property type="molecule type" value="Genomic_DNA"/>
</dbReference>
<accession>A0AA40G539</accession>
<gene>
    <name evidence="2" type="ORF">K0M31_017182</name>
</gene>
<evidence type="ECO:0000313" key="2">
    <source>
        <dbReference type="EMBL" id="KAK1130878.1"/>
    </source>
</evidence>
<dbReference type="AlphaFoldDB" id="A0AA40G539"/>
<name>A0AA40G539_9HYME</name>
<sequence>MPLAWTAIHISGVIGGGGDTDSTGSAGSLDRKSGGLEQWRKKVEPPARRGSLERRSSDKRRSWSPDDFANCLDTFRYIFLQFNYNYFIRKCLMF</sequence>
<organism evidence="2 3">
    <name type="scientific">Melipona bicolor</name>
    <dbReference type="NCBI Taxonomy" id="60889"/>
    <lineage>
        <taxon>Eukaryota</taxon>
        <taxon>Metazoa</taxon>
        <taxon>Ecdysozoa</taxon>
        <taxon>Arthropoda</taxon>
        <taxon>Hexapoda</taxon>
        <taxon>Insecta</taxon>
        <taxon>Pterygota</taxon>
        <taxon>Neoptera</taxon>
        <taxon>Endopterygota</taxon>
        <taxon>Hymenoptera</taxon>
        <taxon>Apocrita</taxon>
        <taxon>Aculeata</taxon>
        <taxon>Apoidea</taxon>
        <taxon>Anthophila</taxon>
        <taxon>Apidae</taxon>
        <taxon>Melipona</taxon>
    </lineage>
</organism>
<evidence type="ECO:0000313" key="3">
    <source>
        <dbReference type="Proteomes" id="UP001177670"/>
    </source>
</evidence>
<feature type="compositionally biased region" description="Basic and acidic residues" evidence="1">
    <location>
        <begin position="29"/>
        <end position="64"/>
    </location>
</feature>
<comment type="caution">
    <text evidence="2">The sequence shown here is derived from an EMBL/GenBank/DDBJ whole genome shotgun (WGS) entry which is preliminary data.</text>
</comment>
<feature type="region of interest" description="Disordered" evidence="1">
    <location>
        <begin position="14"/>
        <end position="65"/>
    </location>
</feature>
<evidence type="ECO:0000256" key="1">
    <source>
        <dbReference type="SAM" id="MobiDB-lite"/>
    </source>
</evidence>
<dbReference type="Proteomes" id="UP001177670">
    <property type="component" value="Unassembled WGS sequence"/>
</dbReference>